<evidence type="ECO:0000313" key="3">
    <source>
        <dbReference type="Proteomes" id="UP001187192"/>
    </source>
</evidence>
<evidence type="ECO:0000256" key="1">
    <source>
        <dbReference type="SAM" id="MobiDB-lite"/>
    </source>
</evidence>
<comment type="caution">
    <text evidence="2">The sequence shown here is derived from an EMBL/GenBank/DDBJ whole genome shotgun (WGS) entry which is preliminary data.</text>
</comment>
<dbReference type="Proteomes" id="UP001187192">
    <property type="component" value="Unassembled WGS sequence"/>
</dbReference>
<organism evidence="2 3">
    <name type="scientific">Ficus carica</name>
    <name type="common">Common fig</name>
    <dbReference type="NCBI Taxonomy" id="3494"/>
    <lineage>
        <taxon>Eukaryota</taxon>
        <taxon>Viridiplantae</taxon>
        <taxon>Streptophyta</taxon>
        <taxon>Embryophyta</taxon>
        <taxon>Tracheophyta</taxon>
        <taxon>Spermatophyta</taxon>
        <taxon>Magnoliopsida</taxon>
        <taxon>eudicotyledons</taxon>
        <taxon>Gunneridae</taxon>
        <taxon>Pentapetalae</taxon>
        <taxon>rosids</taxon>
        <taxon>fabids</taxon>
        <taxon>Rosales</taxon>
        <taxon>Moraceae</taxon>
        <taxon>Ficeae</taxon>
        <taxon>Ficus</taxon>
    </lineage>
</organism>
<proteinExistence type="predicted"/>
<reference evidence="2" key="1">
    <citation type="submission" date="2023-07" db="EMBL/GenBank/DDBJ databases">
        <title>draft genome sequence of fig (Ficus carica).</title>
        <authorList>
            <person name="Takahashi T."/>
            <person name="Nishimura K."/>
        </authorList>
    </citation>
    <scope>NUCLEOTIDE SEQUENCE</scope>
</reference>
<name>A0AA88AQ07_FICCA</name>
<keyword evidence="3" id="KW-1185">Reference proteome</keyword>
<feature type="compositionally biased region" description="Basic and acidic residues" evidence="1">
    <location>
        <begin position="37"/>
        <end position="46"/>
    </location>
</feature>
<accession>A0AA88AQ07</accession>
<feature type="region of interest" description="Disordered" evidence="1">
    <location>
        <begin position="1"/>
        <end position="46"/>
    </location>
</feature>
<evidence type="ECO:0000313" key="2">
    <source>
        <dbReference type="EMBL" id="GMN47911.1"/>
    </source>
</evidence>
<dbReference type="AlphaFoldDB" id="A0AA88AQ07"/>
<dbReference type="EMBL" id="BTGU01000026">
    <property type="protein sequence ID" value="GMN47911.1"/>
    <property type="molecule type" value="Genomic_DNA"/>
</dbReference>
<sequence>MSLDLSRHSSIRRCRAGGHRDGGRETVTISGGRGPRPVRESQAREAITKQGGRNRYLQSEDVNASISSPPLIAVGNRARTVDVEVTGWCPEIVHAIACMWLNFVVGNFVAVTLALA</sequence>
<protein>
    <submittedName>
        <fullName evidence="2">Uncharacterized protein</fullName>
    </submittedName>
</protein>
<gene>
    <name evidence="2" type="ORF">TIFTF001_017092</name>
</gene>